<feature type="region of interest" description="Disordered" evidence="1">
    <location>
        <begin position="120"/>
        <end position="153"/>
    </location>
</feature>
<name>A0AA88P3I0_9TELE</name>
<accession>A0AA88P3I0</accession>
<dbReference type="Proteomes" id="UP001187343">
    <property type="component" value="Unassembled WGS sequence"/>
</dbReference>
<keyword evidence="3" id="KW-1185">Reference proteome</keyword>
<gene>
    <name evidence="2" type="ORF">Q8A67_022172</name>
</gene>
<sequence>MTKERRMLPKRVHKSFGLCPEKPHGKRARSHTMRFLSRPDAGGDYVLDSSLFGAGKEGRDGKVCNAEQCLSVSVCLSLTLPLLYLTPSTSSMNFSLRPICPLTTSPTLFQLTHLLNGCSHTHPEPDAASGRSRGPDALPPTANRGQHVVHSNS</sequence>
<evidence type="ECO:0000313" key="3">
    <source>
        <dbReference type="Proteomes" id="UP001187343"/>
    </source>
</evidence>
<dbReference type="EMBL" id="JAUYZG010000022">
    <property type="protein sequence ID" value="KAK2872275.1"/>
    <property type="molecule type" value="Genomic_DNA"/>
</dbReference>
<comment type="caution">
    <text evidence="2">The sequence shown here is derived from an EMBL/GenBank/DDBJ whole genome shotgun (WGS) entry which is preliminary data.</text>
</comment>
<evidence type="ECO:0000256" key="1">
    <source>
        <dbReference type="SAM" id="MobiDB-lite"/>
    </source>
</evidence>
<proteinExistence type="predicted"/>
<evidence type="ECO:0000313" key="2">
    <source>
        <dbReference type="EMBL" id="KAK2872275.1"/>
    </source>
</evidence>
<dbReference type="AlphaFoldDB" id="A0AA88P3I0"/>
<protein>
    <submittedName>
        <fullName evidence="2">Uncharacterized protein</fullName>
    </submittedName>
</protein>
<organism evidence="2 3">
    <name type="scientific">Cirrhinus molitorella</name>
    <name type="common">mud carp</name>
    <dbReference type="NCBI Taxonomy" id="172907"/>
    <lineage>
        <taxon>Eukaryota</taxon>
        <taxon>Metazoa</taxon>
        <taxon>Chordata</taxon>
        <taxon>Craniata</taxon>
        <taxon>Vertebrata</taxon>
        <taxon>Euteleostomi</taxon>
        <taxon>Actinopterygii</taxon>
        <taxon>Neopterygii</taxon>
        <taxon>Teleostei</taxon>
        <taxon>Ostariophysi</taxon>
        <taxon>Cypriniformes</taxon>
        <taxon>Cyprinidae</taxon>
        <taxon>Labeoninae</taxon>
        <taxon>Labeonini</taxon>
        <taxon>Cirrhinus</taxon>
    </lineage>
</organism>
<reference evidence="2" key="1">
    <citation type="submission" date="2023-08" db="EMBL/GenBank/DDBJ databases">
        <title>Chromosome-level Genome Assembly of mud carp (Cirrhinus molitorella).</title>
        <authorList>
            <person name="Liu H."/>
        </authorList>
    </citation>
    <scope>NUCLEOTIDE SEQUENCE</scope>
    <source>
        <strain evidence="2">Prfri</strain>
        <tissue evidence="2">Muscle</tissue>
    </source>
</reference>